<dbReference type="EMBL" id="BAABAL010000020">
    <property type="protein sequence ID" value="GAA4031483.1"/>
    <property type="molecule type" value="Genomic_DNA"/>
</dbReference>
<comment type="similarity">
    <text evidence="7">Belongs to the binding-protein-dependent transport system permease family.</text>
</comment>
<evidence type="ECO:0000256" key="6">
    <source>
        <dbReference type="ARBA" id="ARBA00023136"/>
    </source>
</evidence>
<keyword evidence="3" id="KW-1003">Cell membrane</keyword>
<evidence type="ECO:0000256" key="7">
    <source>
        <dbReference type="RuleBase" id="RU363032"/>
    </source>
</evidence>
<comment type="caution">
    <text evidence="9">The sequence shown here is derived from an EMBL/GenBank/DDBJ whole genome shotgun (WGS) entry which is preliminary data.</text>
</comment>
<keyword evidence="4 7" id="KW-0812">Transmembrane</keyword>
<dbReference type="PANTHER" id="PTHR43744">
    <property type="entry name" value="ABC TRANSPORTER PERMEASE PROTEIN MG189-RELATED-RELATED"/>
    <property type="match status" value="1"/>
</dbReference>
<dbReference type="InterPro" id="IPR000515">
    <property type="entry name" value="MetI-like"/>
</dbReference>
<gene>
    <name evidence="9" type="ORF">GCM10022247_65660</name>
</gene>
<organism evidence="9 10">
    <name type="scientific">Allokutzneria multivorans</name>
    <dbReference type="NCBI Taxonomy" id="1142134"/>
    <lineage>
        <taxon>Bacteria</taxon>
        <taxon>Bacillati</taxon>
        <taxon>Actinomycetota</taxon>
        <taxon>Actinomycetes</taxon>
        <taxon>Pseudonocardiales</taxon>
        <taxon>Pseudonocardiaceae</taxon>
        <taxon>Allokutzneria</taxon>
    </lineage>
</organism>
<evidence type="ECO:0000256" key="2">
    <source>
        <dbReference type="ARBA" id="ARBA00022448"/>
    </source>
</evidence>
<feature type="transmembrane region" description="Helical" evidence="7">
    <location>
        <begin position="134"/>
        <end position="155"/>
    </location>
</feature>
<evidence type="ECO:0000256" key="4">
    <source>
        <dbReference type="ARBA" id="ARBA00022692"/>
    </source>
</evidence>
<dbReference type="PANTHER" id="PTHR43744:SF12">
    <property type="entry name" value="ABC TRANSPORTER PERMEASE PROTEIN MG189-RELATED"/>
    <property type="match status" value="1"/>
</dbReference>
<protein>
    <submittedName>
        <fullName evidence="9">Carbohydrate ABC transporter permease</fullName>
    </submittedName>
</protein>
<feature type="transmembrane region" description="Helical" evidence="7">
    <location>
        <begin position="185"/>
        <end position="206"/>
    </location>
</feature>
<dbReference type="Proteomes" id="UP001501747">
    <property type="component" value="Unassembled WGS sequence"/>
</dbReference>
<dbReference type="RefSeq" id="WP_344883772.1">
    <property type="nucleotide sequence ID" value="NZ_BAABAL010000020.1"/>
</dbReference>
<dbReference type="InterPro" id="IPR035906">
    <property type="entry name" value="MetI-like_sf"/>
</dbReference>
<evidence type="ECO:0000313" key="10">
    <source>
        <dbReference type="Proteomes" id="UP001501747"/>
    </source>
</evidence>
<proteinExistence type="inferred from homology"/>
<evidence type="ECO:0000256" key="5">
    <source>
        <dbReference type="ARBA" id="ARBA00022989"/>
    </source>
</evidence>
<feature type="transmembrane region" description="Helical" evidence="7">
    <location>
        <begin position="107"/>
        <end position="128"/>
    </location>
</feature>
<feature type="transmembrane region" description="Helical" evidence="7">
    <location>
        <begin position="240"/>
        <end position="263"/>
    </location>
</feature>
<feature type="domain" description="ABC transmembrane type-1" evidence="8">
    <location>
        <begin position="70"/>
        <end position="262"/>
    </location>
</feature>
<dbReference type="SUPFAM" id="SSF161098">
    <property type="entry name" value="MetI-like"/>
    <property type="match status" value="1"/>
</dbReference>
<dbReference type="Pfam" id="PF00528">
    <property type="entry name" value="BPD_transp_1"/>
    <property type="match status" value="1"/>
</dbReference>
<dbReference type="Gene3D" id="1.10.3720.10">
    <property type="entry name" value="MetI-like"/>
    <property type="match status" value="1"/>
</dbReference>
<accession>A0ABP7TUT1</accession>
<evidence type="ECO:0000313" key="9">
    <source>
        <dbReference type="EMBL" id="GAA4031483.1"/>
    </source>
</evidence>
<dbReference type="PROSITE" id="PS50928">
    <property type="entry name" value="ABC_TM1"/>
    <property type="match status" value="1"/>
</dbReference>
<keyword evidence="5 7" id="KW-1133">Transmembrane helix</keyword>
<sequence length="278" mass="30464">MKTTTKITVTAVLCVAALYFLIPVYWLVIASTKDTGGLYSSSGWWLFNPQLIDNLARVFTYNDGIFLRWVGNTLLYAGVGATLSTWVAAACGYALAKFRFRGRETVFNLVLGGVLVPFTALALPLYLLFSQLGLANTVFAVLLPCLVSPFGVYLCRIYADAAVPDELLEAGRLDGASEARIFHTVVLRMMAPALVTTFLFEFVGIWNNYFLPLVMLSDTSLYPLTLGLSLWQSTSDREPVLTQLTIGGALVSVVPLMIAMVFLQRFWRGGLTEGSVKG</sequence>
<evidence type="ECO:0000256" key="1">
    <source>
        <dbReference type="ARBA" id="ARBA00004651"/>
    </source>
</evidence>
<comment type="subcellular location">
    <subcellularLocation>
        <location evidence="1 7">Cell membrane</location>
        <topology evidence="1 7">Multi-pass membrane protein</topology>
    </subcellularLocation>
</comment>
<name>A0ABP7TUT1_9PSEU</name>
<dbReference type="CDD" id="cd06261">
    <property type="entry name" value="TM_PBP2"/>
    <property type="match status" value="1"/>
</dbReference>
<evidence type="ECO:0000259" key="8">
    <source>
        <dbReference type="PROSITE" id="PS50928"/>
    </source>
</evidence>
<reference evidence="10" key="1">
    <citation type="journal article" date="2019" name="Int. J. Syst. Evol. Microbiol.">
        <title>The Global Catalogue of Microorganisms (GCM) 10K type strain sequencing project: providing services to taxonomists for standard genome sequencing and annotation.</title>
        <authorList>
            <consortium name="The Broad Institute Genomics Platform"/>
            <consortium name="The Broad Institute Genome Sequencing Center for Infectious Disease"/>
            <person name="Wu L."/>
            <person name="Ma J."/>
        </authorList>
    </citation>
    <scope>NUCLEOTIDE SEQUENCE [LARGE SCALE GENOMIC DNA]</scope>
    <source>
        <strain evidence="10">JCM 17342</strain>
    </source>
</reference>
<keyword evidence="10" id="KW-1185">Reference proteome</keyword>
<keyword evidence="2 7" id="KW-0813">Transport</keyword>
<feature type="transmembrane region" description="Helical" evidence="7">
    <location>
        <begin position="7"/>
        <end position="28"/>
    </location>
</feature>
<feature type="transmembrane region" description="Helical" evidence="7">
    <location>
        <begin position="74"/>
        <end position="95"/>
    </location>
</feature>
<evidence type="ECO:0000256" key="3">
    <source>
        <dbReference type="ARBA" id="ARBA00022475"/>
    </source>
</evidence>
<keyword evidence="6 7" id="KW-0472">Membrane</keyword>